<feature type="domain" description="Phospholipid/glycerol acyltransferase" evidence="8">
    <location>
        <begin position="113"/>
        <end position="225"/>
    </location>
</feature>
<dbReference type="SUPFAM" id="SSF69593">
    <property type="entry name" value="Glycerol-3-phosphate (1)-acyltransferase"/>
    <property type="match status" value="1"/>
</dbReference>
<evidence type="ECO:0000259" key="8">
    <source>
        <dbReference type="SMART" id="SM00563"/>
    </source>
</evidence>
<keyword evidence="2" id="KW-0444">Lipid biosynthesis</keyword>
<sequence length="286" mass="29874">MSRGTALRATPTRTHPTHPTHPGLPPAADRPAWAPSSPCGPDCLPAAGPRATLRATLRVTLRVARRLVALGALLLLALPVLRLGPSPRLFRAVLRAAGVRLGVRGTAYGEGGVLVVANHLSWIDVVALGAVAPVRMIAKREVAEWPLIGAIARQNGALFVDRGGLRGLPEVVAGTAAALRAGATVGVFPEGTTWCGSASGPFRRAPFQAALDAGRPVRPVRIDLALPDGRPTTAGAFVGDETLWDSLLRVLRLERLDCTLTLLPALVPEGDRRALAARAERAVTAA</sequence>
<evidence type="ECO:0000256" key="4">
    <source>
        <dbReference type="ARBA" id="ARBA00023098"/>
    </source>
</evidence>
<feature type="transmembrane region" description="Helical" evidence="7">
    <location>
        <begin position="63"/>
        <end position="81"/>
    </location>
</feature>
<accession>A0ABW1I1T6</accession>
<keyword evidence="7" id="KW-0472">Membrane</keyword>
<dbReference type="CDD" id="cd07989">
    <property type="entry name" value="LPLAT_AGPAT-like"/>
    <property type="match status" value="1"/>
</dbReference>
<evidence type="ECO:0000256" key="3">
    <source>
        <dbReference type="ARBA" id="ARBA00022679"/>
    </source>
</evidence>
<keyword evidence="5 9" id="KW-0012">Acyltransferase</keyword>
<dbReference type="EMBL" id="JBHSQK010000008">
    <property type="protein sequence ID" value="MFC5947652.1"/>
    <property type="molecule type" value="Genomic_DNA"/>
</dbReference>
<feature type="compositionally biased region" description="Low complexity" evidence="6">
    <location>
        <begin position="1"/>
        <end position="14"/>
    </location>
</feature>
<keyword evidence="10" id="KW-1185">Reference proteome</keyword>
<comment type="pathway">
    <text evidence="1">Lipid metabolism.</text>
</comment>
<dbReference type="SMART" id="SM00563">
    <property type="entry name" value="PlsC"/>
    <property type="match status" value="1"/>
</dbReference>
<evidence type="ECO:0000256" key="6">
    <source>
        <dbReference type="SAM" id="MobiDB-lite"/>
    </source>
</evidence>
<evidence type="ECO:0000313" key="10">
    <source>
        <dbReference type="Proteomes" id="UP001596119"/>
    </source>
</evidence>
<dbReference type="Pfam" id="PF01553">
    <property type="entry name" value="Acyltransferase"/>
    <property type="match status" value="1"/>
</dbReference>
<reference evidence="10" key="1">
    <citation type="journal article" date="2019" name="Int. J. Syst. Evol. Microbiol.">
        <title>The Global Catalogue of Microorganisms (GCM) 10K type strain sequencing project: providing services to taxonomists for standard genome sequencing and annotation.</title>
        <authorList>
            <consortium name="The Broad Institute Genomics Platform"/>
            <consortium name="The Broad Institute Genome Sequencing Center for Infectious Disease"/>
            <person name="Wu L."/>
            <person name="Ma J."/>
        </authorList>
    </citation>
    <scope>NUCLEOTIDE SEQUENCE [LARGE SCALE GENOMIC DNA]</scope>
    <source>
        <strain evidence="10">CGMCC 4.7397</strain>
    </source>
</reference>
<dbReference type="InterPro" id="IPR002123">
    <property type="entry name" value="Plipid/glycerol_acylTrfase"/>
</dbReference>
<keyword evidence="3" id="KW-0808">Transferase</keyword>
<dbReference type="Proteomes" id="UP001596119">
    <property type="component" value="Unassembled WGS sequence"/>
</dbReference>
<evidence type="ECO:0000256" key="1">
    <source>
        <dbReference type="ARBA" id="ARBA00005189"/>
    </source>
</evidence>
<dbReference type="GO" id="GO:0016746">
    <property type="term" value="F:acyltransferase activity"/>
    <property type="evidence" value="ECO:0007669"/>
    <property type="project" value="UniProtKB-KW"/>
</dbReference>
<dbReference type="PANTHER" id="PTHR10434:SF64">
    <property type="entry name" value="1-ACYL-SN-GLYCEROL-3-PHOSPHATE ACYLTRANSFERASE-RELATED"/>
    <property type="match status" value="1"/>
</dbReference>
<dbReference type="PANTHER" id="PTHR10434">
    <property type="entry name" value="1-ACYL-SN-GLYCEROL-3-PHOSPHATE ACYLTRANSFERASE"/>
    <property type="match status" value="1"/>
</dbReference>
<keyword evidence="7" id="KW-1133">Transmembrane helix</keyword>
<gene>
    <name evidence="9" type="ORF">ACFQH9_05115</name>
</gene>
<protein>
    <submittedName>
        <fullName evidence="9">Lysophospholipid acyltransferase family protein</fullName>
    </submittedName>
</protein>
<evidence type="ECO:0000313" key="9">
    <source>
        <dbReference type="EMBL" id="MFC5947652.1"/>
    </source>
</evidence>
<organism evidence="9 10">
    <name type="scientific">Pseudonocardia lutea</name>
    <dbReference type="NCBI Taxonomy" id="2172015"/>
    <lineage>
        <taxon>Bacteria</taxon>
        <taxon>Bacillati</taxon>
        <taxon>Actinomycetota</taxon>
        <taxon>Actinomycetes</taxon>
        <taxon>Pseudonocardiales</taxon>
        <taxon>Pseudonocardiaceae</taxon>
        <taxon>Pseudonocardia</taxon>
    </lineage>
</organism>
<keyword evidence="7" id="KW-0812">Transmembrane</keyword>
<evidence type="ECO:0000256" key="7">
    <source>
        <dbReference type="SAM" id="Phobius"/>
    </source>
</evidence>
<proteinExistence type="predicted"/>
<feature type="region of interest" description="Disordered" evidence="6">
    <location>
        <begin position="1"/>
        <end position="34"/>
    </location>
</feature>
<dbReference type="RefSeq" id="WP_379564716.1">
    <property type="nucleotide sequence ID" value="NZ_JBHSQK010000008.1"/>
</dbReference>
<name>A0ABW1I1T6_9PSEU</name>
<evidence type="ECO:0000256" key="5">
    <source>
        <dbReference type="ARBA" id="ARBA00023315"/>
    </source>
</evidence>
<comment type="caution">
    <text evidence="9">The sequence shown here is derived from an EMBL/GenBank/DDBJ whole genome shotgun (WGS) entry which is preliminary data.</text>
</comment>
<evidence type="ECO:0000256" key="2">
    <source>
        <dbReference type="ARBA" id="ARBA00022516"/>
    </source>
</evidence>
<keyword evidence="4" id="KW-0443">Lipid metabolism</keyword>